<feature type="domain" description="Nucleoside phosphorylase" evidence="7">
    <location>
        <begin position="26"/>
        <end position="271"/>
    </location>
</feature>
<feature type="binding site" evidence="6">
    <location>
        <position position="63"/>
    </location>
    <ligand>
        <name>phosphate</name>
        <dbReference type="ChEBI" id="CHEBI:43474"/>
    </ligand>
</feature>
<dbReference type="NCBIfam" id="TIGR01697">
    <property type="entry name" value="PNPH-PUNA-XAPA"/>
    <property type="match status" value="1"/>
</dbReference>
<evidence type="ECO:0000256" key="5">
    <source>
        <dbReference type="PIRNR" id="PIRNR000477"/>
    </source>
</evidence>
<comment type="pathway">
    <text evidence="1 5">Purine metabolism; purine nucleoside salvage.</text>
</comment>
<dbReference type="EMBL" id="DRTD01000538">
    <property type="protein sequence ID" value="HHE55569.1"/>
    <property type="molecule type" value="Genomic_DNA"/>
</dbReference>
<dbReference type="GO" id="GO:0009116">
    <property type="term" value="P:nucleoside metabolic process"/>
    <property type="evidence" value="ECO:0007669"/>
    <property type="project" value="InterPro"/>
</dbReference>
<dbReference type="InterPro" id="IPR035994">
    <property type="entry name" value="Nucleoside_phosphorylase_sf"/>
</dbReference>
<dbReference type="InterPro" id="IPR011270">
    <property type="entry name" value="Pur_Nuc_Pase_Ino/Guo-sp"/>
</dbReference>
<dbReference type="UniPathway" id="UPA00606"/>
<dbReference type="Pfam" id="PF01048">
    <property type="entry name" value="PNP_UDP_1"/>
    <property type="match status" value="1"/>
</dbReference>
<feature type="binding site" evidence="6">
    <location>
        <position position="236"/>
    </location>
    <ligand>
        <name>a purine D-ribonucleoside</name>
        <dbReference type="ChEBI" id="CHEBI:142355"/>
    </ligand>
</feature>
<feature type="binding site" evidence="6">
    <location>
        <position position="115"/>
    </location>
    <ligand>
        <name>phosphate</name>
        <dbReference type="ChEBI" id="CHEBI:43474"/>
    </ligand>
</feature>
<comment type="similarity">
    <text evidence="2 5">Belongs to the PNP/MTAP phosphorylase family.</text>
</comment>
<organism evidence="8">
    <name type="scientific">Caldithrix abyssi</name>
    <dbReference type="NCBI Taxonomy" id="187145"/>
    <lineage>
        <taxon>Bacteria</taxon>
        <taxon>Pseudomonadati</taxon>
        <taxon>Calditrichota</taxon>
        <taxon>Calditrichia</taxon>
        <taxon>Calditrichales</taxon>
        <taxon>Calditrichaceae</taxon>
        <taxon>Caldithrix</taxon>
    </lineage>
</organism>
<dbReference type="PANTHER" id="PTHR11904:SF9">
    <property type="entry name" value="PURINE NUCLEOSIDE PHOSPHORYLASE-RELATED"/>
    <property type="match status" value="1"/>
</dbReference>
<evidence type="ECO:0000259" key="7">
    <source>
        <dbReference type="Pfam" id="PF01048"/>
    </source>
</evidence>
<name>A0A7V5H483_CALAY</name>
<dbReference type="InterPro" id="IPR000845">
    <property type="entry name" value="Nucleoside_phosphorylase_d"/>
</dbReference>
<dbReference type="PANTHER" id="PTHR11904">
    <property type="entry name" value="METHYLTHIOADENOSINE/PURINE NUCLEOSIDE PHOSPHORYLASE"/>
    <property type="match status" value="1"/>
</dbReference>
<sequence length="276" mass="30339">MEFSLKKKVEEAVAYIKQFTDLQPQLAIILGSGLGPFADTLEEKVVIPTQDIPYYPKSTVEGHAGALVFGKHAGVKVMAVKGRTHYYEGYSIKDVTFVVRIMQMLKIPFLIVTNAAGSANPRLQPGDLMLITDHINFLFANPLRGPLEFGPPRFPDMSNVYSRQYFDLIDQIALERGIALKHGVLWVTTGPSYETAAEVKMIHKFGGDAISMSTVPEVITAVHSGMKVIGISCITNFATGITSNKLSHDEVTETANRVKKKFTSLVSGIIESIDMF</sequence>
<dbReference type="Gene3D" id="3.40.50.1580">
    <property type="entry name" value="Nucleoside phosphorylase domain"/>
    <property type="match status" value="1"/>
</dbReference>
<dbReference type="GO" id="GO:0004731">
    <property type="term" value="F:purine-nucleoside phosphorylase activity"/>
    <property type="evidence" value="ECO:0007669"/>
    <property type="project" value="UniProtKB-EC"/>
</dbReference>
<dbReference type="Proteomes" id="UP000886111">
    <property type="component" value="Unassembled WGS sequence"/>
</dbReference>
<proteinExistence type="inferred from homology"/>
<comment type="caution">
    <text evidence="8">The sequence shown here is derived from an EMBL/GenBank/DDBJ whole genome shotgun (WGS) entry which is preliminary data.</text>
</comment>
<evidence type="ECO:0000256" key="1">
    <source>
        <dbReference type="ARBA" id="ARBA00005058"/>
    </source>
</evidence>
<dbReference type="GO" id="GO:0005737">
    <property type="term" value="C:cytoplasm"/>
    <property type="evidence" value="ECO:0007669"/>
    <property type="project" value="TreeGrafter"/>
</dbReference>
<accession>A0A7V5H483</accession>
<evidence type="ECO:0000256" key="4">
    <source>
        <dbReference type="ARBA" id="ARBA00022679"/>
    </source>
</evidence>
<dbReference type="NCBIfam" id="NF006054">
    <property type="entry name" value="PRK08202.1"/>
    <property type="match status" value="1"/>
</dbReference>
<feature type="binding site" evidence="6">
    <location>
        <position position="32"/>
    </location>
    <ligand>
        <name>phosphate</name>
        <dbReference type="ChEBI" id="CHEBI:43474"/>
    </ligand>
</feature>
<evidence type="ECO:0000256" key="6">
    <source>
        <dbReference type="PIRSR" id="PIRSR000477-2"/>
    </source>
</evidence>
<dbReference type="InterPro" id="IPR011268">
    <property type="entry name" value="Purine_phosphorylase"/>
</dbReference>
<dbReference type="CDD" id="cd09009">
    <property type="entry name" value="PNP-EcPNPII_like"/>
    <property type="match status" value="1"/>
</dbReference>
<feature type="binding site" evidence="6">
    <location>
        <position position="213"/>
    </location>
    <ligand>
        <name>phosphate</name>
        <dbReference type="ChEBI" id="CHEBI:43474"/>
    </ligand>
</feature>
<protein>
    <recommendedName>
        <fullName evidence="5">Purine nucleoside phosphorylase</fullName>
        <ecNumber evidence="5">2.4.2.1</ecNumber>
    </recommendedName>
    <alternativeName>
        <fullName evidence="5">Inosine-guanosine phosphorylase</fullName>
    </alternativeName>
</protein>
<evidence type="ECO:0000256" key="3">
    <source>
        <dbReference type="ARBA" id="ARBA00022676"/>
    </source>
</evidence>
<dbReference type="SUPFAM" id="SSF53167">
    <property type="entry name" value="Purine and uridine phosphorylases"/>
    <property type="match status" value="1"/>
</dbReference>
<comment type="function">
    <text evidence="5">The purine nucleoside phosphorylases catalyze the phosphorolytic breakdown of the N-glycosidic bond in the beta-(deoxy)ribonucleoside molecules, with the formation of the corresponding free purine bases and pentose-1-phosphate.</text>
</comment>
<dbReference type="NCBIfam" id="TIGR01700">
    <property type="entry name" value="PNPH"/>
    <property type="match status" value="1"/>
</dbReference>
<dbReference type="EC" id="2.4.2.1" evidence="5"/>
<dbReference type="AlphaFoldDB" id="A0A7V5H483"/>
<feature type="binding site" evidence="6">
    <location>
        <position position="194"/>
    </location>
    <ligand>
        <name>a purine D-ribonucleoside</name>
        <dbReference type="ChEBI" id="CHEBI:142355"/>
    </ligand>
</feature>
<dbReference type="PIRSF" id="PIRSF000477">
    <property type="entry name" value="PurNPase"/>
    <property type="match status" value="1"/>
</dbReference>
<feature type="binding site" evidence="6">
    <location>
        <begin position="83"/>
        <end position="85"/>
    </location>
    <ligand>
        <name>phosphate</name>
        <dbReference type="ChEBI" id="CHEBI:43474"/>
    </ligand>
</feature>
<evidence type="ECO:0000313" key="8">
    <source>
        <dbReference type="EMBL" id="HHE55569.1"/>
    </source>
</evidence>
<evidence type="ECO:0000256" key="2">
    <source>
        <dbReference type="ARBA" id="ARBA00006751"/>
    </source>
</evidence>
<keyword evidence="4 5" id="KW-0808">Transferase</keyword>
<keyword evidence="3 5" id="KW-0328">Glycosyltransferase</keyword>
<gene>
    <name evidence="8" type="ORF">ENL21_07285</name>
</gene>
<reference evidence="8" key="1">
    <citation type="journal article" date="2020" name="mSystems">
        <title>Genome- and Community-Level Interaction Insights into Carbon Utilization and Element Cycling Functions of Hydrothermarchaeota in Hydrothermal Sediment.</title>
        <authorList>
            <person name="Zhou Z."/>
            <person name="Liu Y."/>
            <person name="Xu W."/>
            <person name="Pan J."/>
            <person name="Luo Z.H."/>
            <person name="Li M."/>
        </authorList>
    </citation>
    <scope>NUCLEOTIDE SEQUENCE [LARGE SCALE GENOMIC DNA]</scope>
    <source>
        <strain evidence="8">HyVt-76</strain>
    </source>
</reference>